<keyword evidence="3" id="KW-1185">Reference proteome</keyword>
<reference evidence="2" key="1">
    <citation type="submission" date="2023-08" db="EMBL/GenBank/DDBJ databases">
        <title>Comparative genomics and taxonomic characterization of three novel marine species of genus Marivirga.</title>
        <authorList>
            <person name="Muhammad N."/>
            <person name="Kim S.-G."/>
        </authorList>
    </citation>
    <scope>NUCLEOTIDE SEQUENCE [LARGE SCALE GENOMIC DNA]</scope>
    <source>
        <strain evidence="2">ABR2-2</strain>
    </source>
</reference>
<feature type="signal peptide" evidence="1">
    <location>
        <begin position="1"/>
        <end position="22"/>
    </location>
</feature>
<feature type="chain" id="PRO_5041248473" description="DUF4105 domain-containing protein" evidence="1">
    <location>
        <begin position="23"/>
        <end position="201"/>
    </location>
</feature>
<evidence type="ECO:0000313" key="2">
    <source>
        <dbReference type="EMBL" id="WMN06106.1"/>
    </source>
</evidence>
<organism evidence="2 3">
    <name type="scientific">Marivirga arenosa</name>
    <dbReference type="NCBI Taxonomy" id="3059076"/>
    <lineage>
        <taxon>Bacteria</taxon>
        <taxon>Pseudomonadati</taxon>
        <taxon>Bacteroidota</taxon>
        <taxon>Cytophagia</taxon>
        <taxon>Cytophagales</taxon>
        <taxon>Marivirgaceae</taxon>
        <taxon>Marivirga</taxon>
    </lineage>
</organism>
<name>A0AA51N7T1_9BACT</name>
<dbReference type="RefSeq" id="WP_308355825.1">
    <property type="nucleotide sequence ID" value="NZ_CP129970.2"/>
</dbReference>
<dbReference type="EMBL" id="CP129970">
    <property type="protein sequence ID" value="WMN06106.1"/>
    <property type="molecule type" value="Genomic_DNA"/>
</dbReference>
<accession>A0AA51N7T1</accession>
<evidence type="ECO:0008006" key="4">
    <source>
        <dbReference type="Google" id="ProtNLM"/>
    </source>
</evidence>
<sequence>MKYYSLYLFVSCLLIQPISISAQSTFQNGYVVTNENDTIFGQIKDRSAEPFGEIFKKVRMKKKWIFYKKYSPRSIKSYKIGDKTYESIWYDSYTELFSIFHISKANQGEKTFMRLAVDGELKLYWKEYRDHANNDGYEIAIPFFKKTNSYEMVRVTQGVLGFKKKLLRNFFSDCPSIVEKIDNGDFEVPEQIALYYNSSCN</sequence>
<proteinExistence type="predicted"/>
<keyword evidence="1" id="KW-0732">Signal</keyword>
<gene>
    <name evidence="2" type="ORF">QYS48_31605</name>
</gene>
<protein>
    <recommendedName>
        <fullName evidence="4">DUF4105 domain-containing protein</fullName>
    </recommendedName>
</protein>
<evidence type="ECO:0000313" key="3">
    <source>
        <dbReference type="Proteomes" id="UP001244443"/>
    </source>
</evidence>
<dbReference type="AlphaFoldDB" id="A0AA51N7T1"/>
<evidence type="ECO:0000256" key="1">
    <source>
        <dbReference type="SAM" id="SignalP"/>
    </source>
</evidence>
<dbReference type="Proteomes" id="UP001244443">
    <property type="component" value="Chromosome"/>
</dbReference>